<evidence type="ECO:0000313" key="2">
    <source>
        <dbReference type="EMBL" id="ALO15598.1"/>
    </source>
</evidence>
<dbReference type="Gene3D" id="3.40.50.300">
    <property type="entry name" value="P-loop containing nucleotide triphosphate hydrolases"/>
    <property type="match status" value="1"/>
</dbReference>
<gene>
    <name evidence="2" type="ORF">L21SP5_01959</name>
</gene>
<dbReference type="EMBL" id="CP013118">
    <property type="protein sequence ID" value="ALO15598.1"/>
    <property type="molecule type" value="Genomic_DNA"/>
</dbReference>
<dbReference type="PANTHER" id="PTHR42990:SF1">
    <property type="entry name" value="AAA+ ATPASE DOMAIN-CONTAINING PROTEIN"/>
    <property type="match status" value="1"/>
</dbReference>
<dbReference type="SUPFAM" id="SSF52540">
    <property type="entry name" value="P-loop containing nucleoside triphosphate hydrolases"/>
    <property type="match status" value="1"/>
</dbReference>
<dbReference type="InterPro" id="IPR041682">
    <property type="entry name" value="AAA_14"/>
</dbReference>
<dbReference type="RefSeq" id="WP_057953040.1">
    <property type="nucleotide sequence ID" value="NZ_CP013118.1"/>
</dbReference>
<dbReference type="Pfam" id="PF13173">
    <property type="entry name" value="AAA_14"/>
    <property type="match status" value="1"/>
</dbReference>
<dbReference type="SMART" id="SM00382">
    <property type="entry name" value="AAA"/>
    <property type="match status" value="1"/>
</dbReference>
<dbReference type="Proteomes" id="UP000064893">
    <property type="component" value="Chromosome"/>
</dbReference>
<keyword evidence="3" id="KW-1185">Reference proteome</keyword>
<sequence>MESLLRKSQQKIKNVPLVFRRYLYDRINFKNRQISIIGSRGTGKTTLLLQIGALQNKKSTLYVALDDLFFTNRSLYGLAEEFDKHGGEILLLDEVHKYPDWSRELKLIYDDFPGLQVVFSSSSILDIYKGESDLSRRTISYTLKELSFREYLLFQHNIQLPQFTLKKLIEEHERISLEIVDQIKPLKFFSLYKRHGAYPFYNGDDNEYYQQIINIINLTLEVDLPAVKPVEYTSITKIKKMLYVLAVNVPFTPNISRLSEKTGLSRNALVEALQLLNKSELIHILYKQSKSISLLNKPDKIWLNNSNLSFALSNGRPDEGSLRESFLVSQLNSFHNLSIANKGDFIVDNTYIFEVGGKNKSHSQIKGLKNAYLVKDNIETGVLNNIPLWLFGLLY</sequence>
<dbReference type="KEGG" id="blq:L21SP5_01959"/>
<dbReference type="STRING" id="1307839.L21SP5_01959"/>
<protein>
    <recommendedName>
        <fullName evidence="1">AAA+ ATPase domain-containing protein</fullName>
    </recommendedName>
</protein>
<proteinExistence type="predicted"/>
<accession>A0A0S2HZZ1</accession>
<dbReference type="PANTHER" id="PTHR42990">
    <property type="entry name" value="ATPASE"/>
    <property type="match status" value="1"/>
</dbReference>
<reference evidence="2 3" key="1">
    <citation type="submission" date="2015-11" db="EMBL/GenBank/DDBJ databases">
        <title>Description and complete genome sequence of a novel strain predominating in hypersaline microbial mats and representing a new family of the Bacteriodetes phylum.</title>
        <authorList>
            <person name="Spring S."/>
            <person name="Bunk B."/>
            <person name="Sproer C."/>
            <person name="Klenk H.-P."/>
        </authorList>
    </citation>
    <scope>NUCLEOTIDE SEQUENCE [LARGE SCALE GENOMIC DNA]</scope>
    <source>
        <strain evidence="2 3">L21-Spi-D4</strain>
    </source>
</reference>
<dbReference type="InterPro" id="IPR027417">
    <property type="entry name" value="P-loop_NTPase"/>
</dbReference>
<dbReference type="OrthoDB" id="9768467at2"/>
<dbReference type="InterPro" id="IPR003593">
    <property type="entry name" value="AAA+_ATPase"/>
</dbReference>
<dbReference type="AlphaFoldDB" id="A0A0S2HZZ1"/>
<name>A0A0S2HZZ1_9BACT</name>
<evidence type="ECO:0000259" key="1">
    <source>
        <dbReference type="SMART" id="SM00382"/>
    </source>
</evidence>
<evidence type="ECO:0000313" key="3">
    <source>
        <dbReference type="Proteomes" id="UP000064893"/>
    </source>
</evidence>
<dbReference type="PATRIC" id="fig|1307839.3.peg.2066"/>
<feature type="domain" description="AAA+ ATPase" evidence="1">
    <location>
        <begin position="30"/>
        <end position="164"/>
    </location>
</feature>
<organism evidence="2 3">
    <name type="scientific">Salinivirga cyanobacteriivorans</name>
    <dbReference type="NCBI Taxonomy" id="1307839"/>
    <lineage>
        <taxon>Bacteria</taxon>
        <taxon>Pseudomonadati</taxon>
        <taxon>Bacteroidota</taxon>
        <taxon>Bacteroidia</taxon>
        <taxon>Bacteroidales</taxon>
        <taxon>Salinivirgaceae</taxon>
        <taxon>Salinivirga</taxon>
    </lineage>
</organism>